<dbReference type="CDD" id="cd06223">
    <property type="entry name" value="PRTases_typeI"/>
    <property type="match status" value="1"/>
</dbReference>
<dbReference type="InterPro" id="IPR051910">
    <property type="entry name" value="ComF/GntX_DNA_util-trans"/>
</dbReference>
<reference evidence="3 4" key="1">
    <citation type="submission" date="2020-04" db="EMBL/GenBank/DDBJ databases">
        <authorList>
            <person name="Liu S."/>
        </authorList>
    </citation>
    <scope>NUCLEOTIDE SEQUENCE [LARGE SCALE GENOMIC DNA]</scope>
    <source>
        <strain evidence="3 4">CGMCC 1.15091</strain>
    </source>
</reference>
<dbReference type="PANTHER" id="PTHR47505:SF1">
    <property type="entry name" value="DNA UTILIZATION PROTEIN YHGH"/>
    <property type="match status" value="1"/>
</dbReference>
<dbReference type="EMBL" id="JAAZSR010000045">
    <property type="protein sequence ID" value="NKX49875.1"/>
    <property type="molecule type" value="Genomic_DNA"/>
</dbReference>
<comment type="similarity">
    <text evidence="1">Belongs to the ComF/GntX family.</text>
</comment>
<protein>
    <submittedName>
        <fullName evidence="3">ComF family protein</fullName>
    </submittedName>
</protein>
<dbReference type="Pfam" id="PF00156">
    <property type="entry name" value="Pribosyltran"/>
    <property type="match status" value="1"/>
</dbReference>
<dbReference type="Gene3D" id="3.40.50.2020">
    <property type="match status" value="1"/>
</dbReference>
<dbReference type="PANTHER" id="PTHR47505">
    <property type="entry name" value="DNA UTILIZATION PROTEIN YHGH"/>
    <property type="match status" value="1"/>
</dbReference>
<feature type="domain" description="Phosphoribosyltransferase" evidence="2">
    <location>
        <begin position="240"/>
        <end position="285"/>
    </location>
</feature>
<keyword evidence="4" id="KW-1185">Reference proteome</keyword>
<gene>
    <name evidence="3" type="ORF">HER39_04660</name>
</gene>
<comment type="caution">
    <text evidence="3">The sequence shown here is derived from an EMBL/GenBank/DDBJ whole genome shotgun (WGS) entry which is preliminary data.</text>
</comment>
<evidence type="ECO:0000313" key="4">
    <source>
        <dbReference type="Proteomes" id="UP000523795"/>
    </source>
</evidence>
<proteinExistence type="inferred from homology"/>
<evidence type="ECO:0000256" key="1">
    <source>
        <dbReference type="ARBA" id="ARBA00008007"/>
    </source>
</evidence>
<accession>A0ABX1JMS0</accession>
<sequence>MMRPPALAFVLDAAYYRPAVQLLLSWWSEFGRLLLPVDCAGCSAPDESLCPGCRSRLHRAPARPYRAESGAGSLPFLDECPGGSEDPGGAGAGSRLADREVLPVVAAGRYRHELSRVILAFKNHGRADLAPVLAAVLARAVQDAARQLAVPGAGPWLLVPAPSRAGSRRRRGYDPLDVLLCRLRRRGLLPPGAVLLRGAVVSGPRTRPGGLLPGAAQKSLGRAARRRNVAGSMRARPGRQQMLDGSDCLLVDDVLTTGATLAELARTVRRAGGRVVGGAVLAAASAPSGDGPAGPWT</sequence>
<evidence type="ECO:0000259" key="2">
    <source>
        <dbReference type="Pfam" id="PF00156"/>
    </source>
</evidence>
<organism evidence="3 4">
    <name type="scientific">Arthrobacter deserti</name>
    <dbReference type="NCBI Taxonomy" id="1742687"/>
    <lineage>
        <taxon>Bacteria</taxon>
        <taxon>Bacillati</taxon>
        <taxon>Actinomycetota</taxon>
        <taxon>Actinomycetes</taxon>
        <taxon>Micrococcales</taxon>
        <taxon>Micrococcaceae</taxon>
        <taxon>Arthrobacter</taxon>
    </lineage>
</organism>
<dbReference type="InterPro" id="IPR000836">
    <property type="entry name" value="PRTase_dom"/>
</dbReference>
<evidence type="ECO:0000313" key="3">
    <source>
        <dbReference type="EMBL" id="NKX49875.1"/>
    </source>
</evidence>
<dbReference type="InterPro" id="IPR029057">
    <property type="entry name" value="PRTase-like"/>
</dbReference>
<name>A0ABX1JMS0_9MICC</name>
<dbReference type="Proteomes" id="UP000523795">
    <property type="component" value="Unassembled WGS sequence"/>
</dbReference>
<dbReference type="SUPFAM" id="SSF53271">
    <property type="entry name" value="PRTase-like"/>
    <property type="match status" value="1"/>
</dbReference>